<evidence type="ECO:0000313" key="2">
    <source>
        <dbReference type="Proteomes" id="UP000790377"/>
    </source>
</evidence>
<evidence type="ECO:0000313" key="1">
    <source>
        <dbReference type="EMBL" id="KAH7910039.1"/>
    </source>
</evidence>
<dbReference type="EMBL" id="MU267730">
    <property type="protein sequence ID" value="KAH7910039.1"/>
    <property type="molecule type" value="Genomic_DNA"/>
</dbReference>
<proteinExistence type="predicted"/>
<organism evidence="1 2">
    <name type="scientific">Hygrophoropsis aurantiaca</name>
    <dbReference type="NCBI Taxonomy" id="72124"/>
    <lineage>
        <taxon>Eukaryota</taxon>
        <taxon>Fungi</taxon>
        <taxon>Dikarya</taxon>
        <taxon>Basidiomycota</taxon>
        <taxon>Agaricomycotina</taxon>
        <taxon>Agaricomycetes</taxon>
        <taxon>Agaricomycetidae</taxon>
        <taxon>Boletales</taxon>
        <taxon>Coniophorineae</taxon>
        <taxon>Hygrophoropsidaceae</taxon>
        <taxon>Hygrophoropsis</taxon>
    </lineage>
</organism>
<protein>
    <submittedName>
        <fullName evidence="1">Uncharacterized protein</fullName>
    </submittedName>
</protein>
<dbReference type="Proteomes" id="UP000790377">
    <property type="component" value="Unassembled WGS sequence"/>
</dbReference>
<accession>A0ACB8AAE3</accession>
<name>A0ACB8AAE3_9AGAM</name>
<gene>
    <name evidence="1" type="ORF">BJ138DRAFT_1180586</name>
</gene>
<comment type="caution">
    <text evidence="1">The sequence shown here is derived from an EMBL/GenBank/DDBJ whole genome shotgun (WGS) entry which is preliminary data.</text>
</comment>
<sequence length="288" mass="32811">MGPLRTKESAGTSSGASASSQHTKQKKHRPYPKHPHQTEEDAVLGVQKLKASLRQTRRLLAKESLAANVRVETERRQKALEEDLARAEEAKRERTFATRYHKVKFFERQKVGRKIKQAKRDLPNTEGKEKKKLEWRLTELRIDLNYILHFPKSKKYISLFPPEVRNADGNPTPSPSENKPDDNDDERAKIRGWIREQMINGDLSAEPEIELSNSENKEKSKAPSKVLPSKSKSTDNINLSPRKKQKMKDPEKSEKDMDVAGDDFFGNDSESDGDNASEHSKVPDSDDV</sequence>
<keyword evidence="2" id="KW-1185">Reference proteome</keyword>
<reference evidence="1" key="1">
    <citation type="journal article" date="2021" name="New Phytol.">
        <title>Evolutionary innovations through gain and loss of genes in the ectomycorrhizal Boletales.</title>
        <authorList>
            <person name="Wu G."/>
            <person name="Miyauchi S."/>
            <person name="Morin E."/>
            <person name="Kuo A."/>
            <person name="Drula E."/>
            <person name="Varga T."/>
            <person name="Kohler A."/>
            <person name="Feng B."/>
            <person name="Cao Y."/>
            <person name="Lipzen A."/>
            <person name="Daum C."/>
            <person name="Hundley H."/>
            <person name="Pangilinan J."/>
            <person name="Johnson J."/>
            <person name="Barry K."/>
            <person name="LaButti K."/>
            <person name="Ng V."/>
            <person name="Ahrendt S."/>
            <person name="Min B."/>
            <person name="Choi I.G."/>
            <person name="Park H."/>
            <person name="Plett J.M."/>
            <person name="Magnuson J."/>
            <person name="Spatafora J.W."/>
            <person name="Nagy L.G."/>
            <person name="Henrissat B."/>
            <person name="Grigoriev I.V."/>
            <person name="Yang Z.L."/>
            <person name="Xu J."/>
            <person name="Martin F.M."/>
        </authorList>
    </citation>
    <scope>NUCLEOTIDE SEQUENCE</scope>
    <source>
        <strain evidence="1">ATCC 28755</strain>
    </source>
</reference>